<dbReference type="Gene3D" id="3.40.50.410">
    <property type="entry name" value="von Willebrand factor, type A domain"/>
    <property type="match status" value="3"/>
</dbReference>
<keyword evidence="3" id="KW-1185">Reference proteome</keyword>
<evidence type="ECO:0000256" key="1">
    <source>
        <dbReference type="SAM" id="Phobius"/>
    </source>
</evidence>
<dbReference type="PROSITE" id="PS50234">
    <property type="entry name" value="VWFA"/>
    <property type="match status" value="3"/>
</dbReference>
<dbReference type="PANTHER" id="PTHR22588">
    <property type="entry name" value="VWFA DOMAIN-CONTAINING PROTEIN"/>
    <property type="match status" value="1"/>
</dbReference>
<dbReference type="CDD" id="cd00198">
    <property type="entry name" value="vWFA"/>
    <property type="match status" value="1"/>
</dbReference>
<keyword evidence="1" id="KW-1133">Transmembrane helix</keyword>
<name>A0A914VSL4_9BILA</name>
<dbReference type="InterPro" id="IPR036465">
    <property type="entry name" value="vWFA_dom_sf"/>
</dbReference>
<dbReference type="SUPFAM" id="SSF53300">
    <property type="entry name" value="vWA-like"/>
    <property type="match status" value="4"/>
</dbReference>
<reference evidence="4" key="1">
    <citation type="submission" date="2022-11" db="UniProtKB">
        <authorList>
            <consortium name="WormBaseParasite"/>
        </authorList>
    </citation>
    <scope>IDENTIFICATION</scope>
</reference>
<keyword evidence="1" id="KW-0472">Membrane</keyword>
<feature type="transmembrane region" description="Helical" evidence="1">
    <location>
        <begin position="12"/>
        <end position="34"/>
    </location>
</feature>
<dbReference type="WBParaSite" id="PSAMB.scaffold2414size23361.g17761.t1">
    <property type="protein sequence ID" value="PSAMB.scaffold2414size23361.g17761.t1"/>
    <property type="gene ID" value="PSAMB.scaffold2414size23361.g17761"/>
</dbReference>
<feature type="domain" description="VWFA" evidence="2">
    <location>
        <begin position="474"/>
        <end position="655"/>
    </location>
</feature>
<dbReference type="InterPro" id="IPR002035">
    <property type="entry name" value="VWF_A"/>
</dbReference>
<dbReference type="SMART" id="SM00327">
    <property type="entry name" value="VWA"/>
    <property type="match status" value="3"/>
</dbReference>
<proteinExistence type="predicted"/>
<accession>A0A914VSL4</accession>
<feature type="domain" description="VWFA" evidence="2">
    <location>
        <begin position="891"/>
        <end position="1011"/>
    </location>
</feature>
<evidence type="ECO:0000313" key="3">
    <source>
        <dbReference type="Proteomes" id="UP000887566"/>
    </source>
</evidence>
<evidence type="ECO:0000259" key="2">
    <source>
        <dbReference type="PROSITE" id="PS50234"/>
    </source>
</evidence>
<feature type="domain" description="VWFA" evidence="2">
    <location>
        <begin position="665"/>
        <end position="868"/>
    </location>
</feature>
<sequence length="1011" mass="108619">MGLKEKHRLHLTIALVVVAIILIIAGAVMLGIGISKSNEKNTEVKLECQADQLNSFYISAWSANLNWPDCCNSDQNMINAKKNLTDQITSILKSPSSSSFLARHTFLSEITGSDHFLNEAALGSSVNIVKLTIDTITPAPMSSPGAVFYATLVTLGSPAPDATAIQNDLINGGFPSNVSGDPTQQCTGLKIPPGIPNLSTTTTPTTTTTAATVTTTGINDFPYPCGLPTISRAVLFLVDAASPTESPNFSMAFKLAYVQSYLTAMTPPAGSWNGLLMGVAVYYDTSAYIPDNFLCSTADCWTSMLGNVPRLQLPAQTVSHNVSRGLMFVYDEFSTMKQIPTGSSRTVILISDGFEFVDQGPIAPVTWAKNLMDTGFTVAAIVPTPINSVRQQMRALVSTRWYNYYEADSLSLLDNTAIVQYSAGWVCNALPYNPITTPASTTTNTQPPLILPTTTTTSGPPLTTPFPPKCANLSILFLIDESQSMLISNGWENAKNFVINVTQLFQQIPNAQFAWVTFNSKVWISTPFSDPTTFLTNVAASVFNTGATNFELGFNETLKTLQSVRTDRKPVLIFVSDGAPNIGGSVTTITQQMRCQLNTQIIGLGINEDAAGAAAIKSSIGVDDSTPGCVSASYNNIAGYENLVGQGLTAVLDELKCTNPPCSLNIVFAVEVSELVNVNGYITEQAAVITVTNQLIADNKISYYGDRIGLVYFSSPQNFNGNEMDKSGTLNSGYLTYNGEDFINKTKNLTTTLGGASDILLGLNLTYQMLMRSDAMTNGNLPTIVVMGRGKFKDADNCCDPPYDIANQILALPGATMQGVVLGPLNDPVIMAGITRRPNFYPKAGYDTSASNANDAGQALGTQIIAYLNAARNNGSCPPVNRESFCQQYMDIIIIMKSFNTPVNNSIATNFITKLLLKEFGGANIGPLNDRLTRIGFVHYHENADPELFPLDMYTSIDDIASAIMGIASHLYTPSGQTNMLSTAYNRAGDLLSSKARNQATSTIILITDQL</sequence>
<keyword evidence="1" id="KW-0812">Transmembrane</keyword>
<dbReference type="Proteomes" id="UP000887566">
    <property type="component" value="Unplaced"/>
</dbReference>
<dbReference type="PANTHER" id="PTHR22588:SF3">
    <property type="entry name" value="VWFA DOMAIN-CONTAINING PROTEIN"/>
    <property type="match status" value="1"/>
</dbReference>
<protein>
    <submittedName>
        <fullName evidence="4">VWFA domain-containing protein</fullName>
    </submittedName>
</protein>
<dbReference type="AlphaFoldDB" id="A0A914VSL4"/>
<organism evidence="3 4">
    <name type="scientific">Plectus sambesii</name>
    <dbReference type="NCBI Taxonomy" id="2011161"/>
    <lineage>
        <taxon>Eukaryota</taxon>
        <taxon>Metazoa</taxon>
        <taxon>Ecdysozoa</taxon>
        <taxon>Nematoda</taxon>
        <taxon>Chromadorea</taxon>
        <taxon>Plectida</taxon>
        <taxon>Plectina</taxon>
        <taxon>Plectoidea</taxon>
        <taxon>Plectidae</taxon>
        <taxon>Plectus</taxon>
    </lineage>
</organism>
<evidence type="ECO:0000313" key="4">
    <source>
        <dbReference type="WBParaSite" id="PSAMB.scaffold2414size23361.g17761.t1"/>
    </source>
</evidence>
<dbReference type="InterPro" id="IPR052229">
    <property type="entry name" value="Collagen-VI/PIF"/>
</dbReference>
<dbReference type="Pfam" id="PF00092">
    <property type="entry name" value="VWA"/>
    <property type="match status" value="2"/>
</dbReference>